<accession>A0AAV2DQX6</accession>
<keyword evidence="2" id="KW-1185">Reference proteome</keyword>
<dbReference type="SUPFAM" id="SSF52058">
    <property type="entry name" value="L domain-like"/>
    <property type="match status" value="1"/>
</dbReference>
<name>A0AAV2DQX6_9ROSI</name>
<dbReference type="InterPro" id="IPR032675">
    <property type="entry name" value="LRR_dom_sf"/>
</dbReference>
<reference evidence="1 2" key="1">
    <citation type="submission" date="2024-04" db="EMBL/GenBank/DDBJ databases">
        <authorList>
            <person name="Fracassetti M."/>
        </authorList>
    </citation>
    <scope>NUCLEOTIDE SEQUENCE [LARGE SCALE GENOMIC DNA]</scope>
</reference>
<gene>
    <name evidence="1" type="ORF">LTRI10_LOCUS17691</name>
</gene>
<dbReference type="AlphaFoldDB" id="A0AAV2DQX6"/>
<proteinExistence type="predicted"/>
<dbReference type="PANTHER" id="PTHR47186">
    <property type="entry name" value="LEUCINE-RICH REPEAT-CONTAINING PROTEIN 57"/>
    <property type="match status" value="1"/>
</dbReference>
<dbReference type="Gene3D" id="3.80.10.10">
    <property type="entry name" value="Ribonuclease Inhibitor"/>
    <property type="match status" value="1"/>
</dbReference>
<sequence>MLLGLASIQRLPSLSKLVKLKYLIVTDAPKLCVIESLADLQSLEHVTIIGCTSLERLPTGLSGLEQLRSIEIQGCTKLTDLLALSKLRSNVSAWQPNSDTDLYDSVFALSKH</sequence>
<evidence type="ECO:0000313" key="2">
    <source>
        <dbReference type="Proteomes" id="UP001497516"/>
    </source>
</evidence>
<organism evidence="1 2">
    <name type="scientific">Linum trigynum</name>
    <dbReference type="NCBI Taxonomy" id="586398"/>
    <lineage>
        <taxon>Eukaryota</taxon>
        <taxon>Viridiplantae</taxon>
        <taxon>Streptophyta</taxon>
        <taxon>Embryophyta</taxon>
        <taxon>Tracheophyta</taxon>
        <taxon>Spermatophyta</taxon>
        <taxon>Magnoliopsida</taxon>
        <taxon>eudicotyledons</taxon>
        <taxon>Gunneridae</taxon>
        <taxon>Pentapetalae</taxon>
        <taxon>rosids</taxon>
        <taxon>fabids</taxon>
        <taxon>Malpighiales</taxon>
        <taxon>Linaceae</taxon>
        <taxon>Linum</taxon>
    </lineage>
</organism>
<evidence type="ECO:0000313" key="1">
    <source>
        <dbReference type="EMBL" id="CAL1375924.1"/>
    </source>
</evidence>
<protein>
    <submittedName>
        <fullName evidence="1">Uncharacterized protein</fullName>
    </submittedName>
</protein>
<dbReference type="Proteomes" id="UP001497516">
    <property type="component" value="Chromosome 3"/>
</dbReference>
<dbReference type="PANTHER" id="PTHR47186:SF3">
    <property type="entry name" value="OS09G0267800 PROTEIN"/>
    <property type="match status" value="1"/>
</dbReference>
<dbReference type="EMBL" id="OZ034816">
    <property type="protein sequence ID" value="CAL1375924.1"/>
    <property type="molecule type" value="Genomic_DNA"/>
</dbReference>